<evidence type="ECO:0000313" key="4">
    <source>
        <dbReference type="Proteomes" id="UP001459714"/>
    </source>
</evidence>
<accession>A0ABU9K1U5</accession>
<proteinExistence type="predicted"/>
<organism evidence="3 4">
    <name type="scientific">Caldifermentibacillus hisashii</name>
    <dbReference type="NCBI Taxonomy" id="996558"/>
    <lineage>
        <taxon>Bacteria</taxon>
        <taxon>Bacillati</taxon>
        <taxon>Bacillota</taxon>
        <taxon>Bacilli</taxon>
        <taxon>Bacillales</taxon>
        <taxon>Bacillaceae</taxon>
        <taxon>Caldifermentibacillus</taxon>
    </lineage>
</organism>
<gene>
    <name evidence="3" type="ORF">NST17_17990</name>
</gene>
<keyword evidence="4" id="KW-1185">Reference proteome</keyword>
<dbReference type="EMBL" id="JBBYAK010000001">
    <property type="protein sequence ID" value="MEL3959048.1"/>
    <property type="molecule type" value="Genomic_DNA"/>
</dbReference>
<name>A0ABU9K1U5_9BACI</name>
<dbReference type="InterPro" id="IPR002508">
    <property type="entry name" value="MurNAc-LAA_cat"/>
</dbReference>
<reference evidence="3 4" key="1">
    <citation type="submission" date="2024-03" db="EMBL/GenBank/DDBJ databases">
        <title>Bacilli Hybrid Assemblies.</title>
        <authorList>
            <person name="Kovac J."/>
        </authorList>
    </citation>
    <scope>NUCLEOTIDE SEQUENCE [LARGE SCALE GENOMIC DNA]</scope>
    <source>
        <strain evidence="3 4">FSL M8-0022</strain>
    </source>
</reference>
<dbReference type="SMART" id="SM00646">
    <property type="entry name" value="Ami_3"/>
    <property type="match status" value="1"/>
</dbReference>
<dbReference type="RefSeq" id="WP_342020794.1">
    <property type="nucleotide sequence ID" value="NZ_JBBYAK010000001.1"/>
</dbReference>
<dbReference type="EC" id="3.5.1.28" evidence="3"/>
<dbReference type="Proteomes" id="UP001459714">
    <property type="component" value="Unassembled WGS sequence"/>
</dbReference>
<dbReference type="GO" id="GO:0008745">
    <property type="term" value="F:N-acetylmuramoyl-L-alanine amidase activity"/>
    <property type="evidence" value="ECO:0007669"/>
    <property type="project" value="UniProtKB-EC"/>
</dbReference>
<keyword evidence="1 3" id="KW-0378">Hydrolase</keyword>
<evidence type="ECO:0000313" key="3">
    <source>
        <dbReference type="EMBL" id="MEL3959048.1"/>
    </source>
</evidence>
<dbReference type="Gene3D" id="3.40.630.40">
    <property type="entry name" value="Zn-dependent exopeptidases"/>
    <property type="match status" value="1"/>
</dbReference>
<dbReference type="Pfam" id="PF01520">
    <property type="entry name" value="Amidase_3"/>
    <property type="match status" value="1"/>
</dbReference>
<dbReference type="PANTHER" id="PTHR30404:SF0">
    <property type="entry name" value="N-ACETYLMURAMOYL-L-ALANINE AMIDASE AMIC"/>
    <property type="match status" value="1"/>
</dbReference>
<dbReference type="PANTHER" id="PTHR30404">
    <property type="entry name" value="N-ACETYLMURAMOYL-L-ALANINE AMIDASE"/>
    <property type="match status" value="1"/>
</dbReference>
<dbReference type="InterPro" id="IPR050695">
    <property type="entry name" value="N-acetylmuramoyl_amidase_3"/>
</dbReference>
<protein>
    <submittedName>
        <fullName evidence="3">N-acetylmuramoyl-L-alanine amidase</fullName>
        <ecNumber evidence="3">3.5.1.28</ecNumber>
    </submittedName>
</protein>
<evidence type="ECO:0000259" key="2">
    <source>
        <dbReference type="SMART" id="SM00646"/>
    </source>
</evidence>
<feature type="domain" description="MurNAc-LAA" evidence="2">
    <location>
        <begin position="728"/>
        <end position="857"/>
    </location>
</feature>
<evidence type="ECO:0000256" key="1">
    <source>
        <dbReference type="ARBA" id="ARBA00022801"/>
    </source>
</evidence>
<dbReference type="CDD" id="cd02696">
    <property type="entry name" value="MurNAc-LAA"/>
    <property type="match status" value="1"/>
</dbReference>
<sequence length="863" mass="95260">MKFKLSLFSLLLFFLSVIILVPVTYASTFSNLENNKSTDTGIQTENDSNLFIQLKHEAQILDSNMDEVGVIHQNEIVSVKKINDGLYEIQGTFQIGTQTDAFLYLKNPDFTEIGDAGTNSIDGAEEVQQSISFDQGVTLSSISQNGTPSLSIYPSITFSSYYQVQDQIMVQWNNRFYYASPLNREQNERFLEIQGEINGVESPAQTDLNVNSTKGIQKIENAITDALKTENAIKATFKDSDKYFEVTENQVTVYDNSGGVLKPVGYLTKGQVYPRVSDFGDWHQIQFGNGFGYVWKDATKPVTTVTIKNENKGLAPSNRSFTANSQLTVYDNTSGSLVPFAVINKGEKYPIIGTLGEWLQVVVSGRVGYVYAPAVKLDFTANDKYFQVLADVVTIYDNSSGALRPVGYLSKGQVYPRVSDFGDWHQIQFGNGFGYIWKDATSPASGNSIQNKNMGLLNSGQTFTALNNLSIYDNTSGSLVPFAVINQGEKYPIIAQVGEWLQVDLAGRIGYAYAPAVKLGFSPSDRYFQVLEDNVTVYDNSSGTLQPVGRLTKGQVYMRVSDYGDWHQIQIGNRYGFIWKDATGVVYNPYIPNKSQSSVKFGKIAFTTLDNVTVYDSSSGSLTPFASINKGQTYRAISHFGSDWLKIDFAGRIGYVYKPATEVTYISRTIFLDAGHGGSDPGAAAGGYLEKNINFAVTQKVRSILVNRGYNVMMTRENDTYIGLYDRAGMANQADADVFVSIHTNSAGSGSSVNGIETYYYKYDPAYPSKINSAMHNDPERVSKSISLAKIIQNKLVSYTGAANRGSDGASFAVIRETKMPSILVELGFITNSTERQNLVSESYQNKLAQAIADGIIEYLNYY</sequence>
<comment type="caution">
    <text evidence="3">The sequence shown here is derived from an EMBL/GenBank/DDBJ whole genome shotgun (WGS) entry which is preliminary data.</text>
</comment>
<dbReference type="SUPFAM" id="SSF53187">
    <property type="entry name" value="Zn-dependent exopeptidases"/>
    <property type="match status" value="1"/>
</dbReference>